<dbReference type="Gene3D" id="2.40.50.100">
    <property type="match status" value="1"/>
</dbReference>
<dbReference type="AlphaFoldDB" id="A0A1W1CDE8"/>
<evidence type="ECO:0000313" key="3">
    <source>
        <dbReference type="EMBL" id="SFV63767.1"/>
    </source>
</evidence>
<dbReference type="SUPFAM" id="SSF50331">
    <property type="entry name" value="MOP-like"/>
    <property type="match status" value="1"/>
</dbReference>
<dbReference type="EMBL" id="FPHK01000073">
    <property type="protein sequence ID" value="SFV63767.1"/>
    <property type="molecule type" value="Genomic_DNA"/>
</dbReference>
<accession>A0A1W1CDE8</accession>
<protein>
    <submittedName>
        <fullName evidence="3">TOBE</fullName>
    </submittedName>
</protein>
<sequence>MNKIPATVINIQNVQNLTQVTFATTLHKLKMIGLELPQQIKQNTQLLLTCKATNIAIAKKSDILLSFSNQLHVTIKEIEIGALLCALKLSFEDITLESIITADAAKRMDLQTGERVIALIKSSDLSIAKVVS</sequence>
<reference evidence="3" key="1">
    <citation type="submission" date="2016-10" db="EMBL/GenBank/DDBJ databases">
        <authorList>
            <person name="de Groot N.N."/>
        </authorList>
    </citation>
    <scope>NUCLEOTIDE SEQUENCE</scope>
</reference>
<evidence type="ECO:0000259" key="2">
    <source>
        <dbReference type="PROSITE" id="PS51866"/>
    </source>
</evidence>
<dbReference type="InterPro" id="IPR008995">
    <property type="entry name" value="Mo/tungstate-bd_C_term_dom"/>
</dbReference>
<evidence type="ECO:0000256" key="1">
    <source>
        <dbReference type="ARBA" id="ARBA00022505"/>
    </source>
</evidence>
<dbReference type="Pfam" id="PF03459">
    <property type="entry name" value="TOBE"/>
    <property type="match status" value="1"/>
</dbReference>
<dbReference type="InterPro" id="IPR005116">
    <property type="entry name" value="Transp-assoc_OB_typ1"/>
</dbReference>
<dbReference type="InterPro" id="IPR004606">
    <property type="entry name" value="Mop_domain"/>
</dbReference>
<proteinExistence type="predicted"/>
<dbReference type="PROSITE" id="PS51866">
    <property type="entry name" value="MOP"/>
    <property type="match status" value="1"/>
</dbReference>
<organism evidence="3">
    <name type="scientific">hydrothermal vent metagenome</name>
    <dbReference type="NCBI Taxonomy" id="652676"/>
    <lineage>
        <taxon>unclassified sequences</taxon>
        <taxon>metagenomes</taxon>
        <taxon>ecological metagenomes</taxon>
    </lineage>
</organism>
<gene>
    <name evidence="3" type="ORF">MNB_SM-6-476</name>
</gene>
<keyword evidence="1" id="KW-0500">Molybdenum</keyword>
<dbReference type="GO" id="GO:0015689">
    <property type="term" value="P:molybdate ion transport"/>
    <property type="evidence" value="ECO:0007669"/>
    <property type="project" value="InterPro"/>
</dbReference>
<feature type="domain" description="Mop" evidence="2">
    <location>
        <begin position="64"/>
        <end position="129"/>
    </location>
</feature>
<name>A0A1W1CDE8_9ZZZZ</name>